<dbReference type="InterPro" id="IPR019796">
    <property type="entry name" value="G6P_DH_AS"/>
</dbReference>
<dbReference type="GO" id="GO:0006098">
    <property type="term" value="P:pentose-phosphate shunt"/>
    <property type="evidence" value="ECO:0007669"/>
    <property type="project" value="UniProtKB-ARBA"/>
</dbReference>
<feature type="domain" description="Glucose-6-phosphate dehydrogenase C-terminal" evidence="10">
    <location>
        <begin position="211"/>
        <end position="512"/>
    </location>
</feature>
<dbReference type="GO" id="GO:0004345">
    <property type="term" value="F:glucose-6-phosphate dehydrogenase activity"/>
    <property type="evidence" value="ECO:0007669"/>
    <property type="project" value="UniProtKB-EC"/>
</dbReference>
<dbReference type="AlphaFoldDB" id="A0ABD2Q5I9"/>
<dbReference type="PRINTS" id="PR00079">
    <property type="entry name" value="G6PDHDRGNASE"/>
</dbReference>
<dbReference type="Gene3D" id="3.30.360.10">
    <property type="entry name" value="Dihydrodipicolinate Reductase, domain 2"/>
    <property type="match status" value="1"/>
</dbReference>
<dbReference type="PANTHER" id="PTHR23429:SF0">
    <property type="entry name" value="GLUCOSE-6-PHOSPHATE 1-DEHYDROGENASE"/>
    <property type="match status" value="1"/>
</dbReference>
<dbReference type="PANTHER" id="PTHR23429">
    <property type="entry name" value="GLUCOSE-6-PHOSPHATE 1-DEHYDROGENASE G6PD"/>
    <property type="match status" value="1"/>
</dbReference>
<dbReference type="PIRSF" id="PIRSF000110">
    <property type="entry name" value="G6PD"/>
    <property type="match status" value="1"/>
</dbReference>
<dbReference type="InterPro" id="IPR001282">
    <property type="entry name" value="G6P_DH"/>
</dbReference>
<gene>
    <name evidence="11" type="primary">G6PD</name>
    <name evidence="11" type="ORF">Ciccas_006513</name>
</gene>
<dbReference type="PROSITE" id="PS00069">
    <property type="entry name" value="G6P_DEHYDROGENASE"/>
    <property type="match status" value="1"/>
</dbReference>
<evidence type="ECO:0000259" key="9">
    <source>
        <dbReference type="Pfam" id="PF00479"/>
    </source>
</evidence>
<keyword evidence="12" id="KW-1185">Reference proteome</keyword>
<dbReference type="InterPro" id="IPR022675">
    <property type="entry name" value="G6P_DH_C"/>
</dbReference>
<protein>
    <recommendedName>
        <fullName evidence="8">Glucose-6-phosphate 1-dehydrogenase</fullName>
        <ecNumber evidence="8">1.1.1.49</ecNumber>
    </recommendedName>
</protein>
<dbReference type="SUPFAM" id="SSF51735">
    <property type="entry name" value="NAD(P)-binding Rossmann-fold domains"/>
    <property type="match status" value="1"/>
</dbReference>
<keyword evidence="6 8" id="KW-0119">Carbohydrate metabolism</keyword>
<dbReference type="Pfam" id="PF02781">
    <property type="entry name" value="G6PD_C"/>
    <property type="match status" value="1"/>
</dbReference>
<dbReference type="InterPro" id="IPR022674">
    <property type="entry name" value="G6P_DH_NAD-bd"/>
</dbReference>
<evidence type="ECO:0000256" key="3">
    <source>
        <dbReference type="ARBA" id="ARBA00022526"/>
    </source>
</evidence>
<evidence type="ECO:0000256" key="8">
    <source>
        <dbReference type="RuleBase" id="RU362120"/>
    </source>
</evidence>
<comment type="pathway">
    <text evidence="1 8">Carbohydrate degradation; pentose phosphate pathway; D-ribulose 5-phosphate from D-glucose 6-phosphate (oxidative stage): step 1/3.</text>
</comment>
<dbReference type="EMBL" id="JBJKFK010000887">
    <property type="protein sequence ID" value="KAL3314858.1"/>
    <property type="molecule type" value="Genomic_DNA"/>
</dbReference>
<keyword evidence="4 8" id="KW-0521">NADP</keyword>
<comment type="catalytic activity">
    <reaction evidence="7">
        <text>D-glucose 6-phosphate + NADP(+) = 6-phospho-D-glucono-1,5-lactone + NADPH + H(+)</text>
        <dbReference type="Rhea" id="RHEA:15841"/>
        <dbReference type="ChEBI" id="CHEBI:15378"/>
        <dbReference type="ChEBI" id="CHEBI:57783"/>
        <dbReference type="ChEBI" id="CHEBI:57955"/>
        <dbReference type="ChEBI" id="CHEBI:58349"/>
        <dbReference type="ChEBI" id="CHEBI:61548"/>
        <dbReference type="EC" id="1.1.1.49"/>
    </reaction>
    <physiologicalReaction direction="left-to-right" evidence="7">
        <dbReference type="Rhea" id="RHEA:15842"/>
    </physiologicalReaction>
</comment>
<accession>A0ABD2Q5I9</accession>
<comment type="similarity">
    <text evidence="2 8">Belongs to the glucose-6-phosphate dehydrogenase family.</text>
</comment>
<dbReference type="NCBIfam" id="TIGR00871">
    <property type="entry name" value="zwf"/>
    <property type="match status" value="1"/>
</dbReference>
<dbReference type="Proteomes" id="UP001626550">
    <property type="component" value="Unassembled WGS sequence"/>
</dbReference>
<comment type="function">
    <text evidence="8">Catalyzes the rate-limiting step of the oxidative pentose-phosphate pathway, which represents a route for the dissimilation of carbohydrates besides glycolysis.</text>
</comment>
<evidence type="ECO:0000313" key="11">
    <source>
        <dbReference type="EMBL" id="KAL3314858.1"/>
    </source>
</evidence>
<name>A0ABD2Q5I9_9PLAT</name>
<keyword evidence="5 8" id="KW-0560">Oxidoreductase</keyword>
<evidence type="ECO:0000256" key="5">
    <source>
        <dbReference type="ARBA" id="ARBA00023002"/>
    </source>
</evidence>
<evidence type="ECO:0000313" key="12">
    <source>
        <dbReference type="Proteomes" id="UP001626550"/>
    </source>
</evidence>
<evidence type="ECO:0000256" key="4">
    <source>
        <dbReference type="ARBA" id="ARBA00022857"/>
    </source>
</evidence>
<keyword evidence="3 8" id="KW-0313">Glucose metabolism</keyword>
<reference evidence="11 12" key="1">
    <citation type="submission" date="2024-11" db="EMBL/GenBank/DDBJ databases">
        <title>Adaptive evolution of stress response genes in parasites aligns with host niche diversity.</title>
        <authorList>
            <person name="Hahn C."/>
            <person name="Resl P."/>
        </authorList>
    </citation>
    <scope>NUCLEOTIDE SEQUENCE [LARGE SCALE GENOMIC DNA]</scope>
    <source>
        <strain evidence="11">EGGRZ-B1_66</strain>
        <tissue evidence="11">Body</tissue>
    </source>
</reference>
<evidence type="ECO:0000256" key="7">
    <source>
        <dbReference type="ARBA" id="ARBA00047696"/>
    </source>
</evidence>
<evidence type="ECO:0000256" key="1">
    <source>
        <dbReference type="ARBA" id="ARBA00004937"/>
    </source>
</evidence>
<dbReference type="Gene3D" id="3.40.50.720">
    <property type="entry name" value="NAD(P)-binding Rossmann-like Domain"/>
    <property type="match status" value="1"/>
</dbReference>
<dbReference type="GO" id="GO:0006006">
    <property type="term" value="P:glucose metabolic process"/>
    <property type="evidence" value="ECO:0007669"/>
    <property type="project" value="UniProtKB-KW"/>
</dbReference>
<dbReference type="Pfam" id="PF00479">
    <property type="entry name" value="G6PD_N"/>
    <property type="match status" value="1"/>
</dbReference>
<evidence type="ECO:0000256" key="6">
    <source>
        <dbReference type="ARBA" id="ARBA00023277"/>
    </source>
</evidence>
<evidence type="ECO:0000259" key="10">
    <source>
        <dbReference type="Pfam" id="PF02781"/>
    </source>
</evidence>
<dbReference type="EC" id="1.1.1.49" evidence="8"/>
<comment type="caution">
    <text evidence="11">The sequence shown here is derived from an EMBL/GenBank/DDBJ whole genome shotgun (WGS) entry which is preliminary data.</text>
</comment>
<organism evidence="11 12">
    <name type="scientific">Cichlidogyrus casuarinus</name>
    <dbReference type="NCBI Taxonomy" id="1844966"/>
    <lineage>
        <taxon>Eukaryota</taxon>
        <taxon>Metazoa</taxon>
        <taxon>Spiralia</taxon>
        <taxon>Lophotrochozoa</taxon>
        <taxon>Platyhelminthes</taxon>
        <taxon>Monogenea</taxon>
        <taxon>Monopisthocotylea</taxon>
        <taxon>Dactylogyridea</taxon>
        <taxon>Ancyrocephalidae</taxon>
        <taxon>Cichlidogyrus</taxon>
    </lineage>
</organism>
<proteinExistence type="inferred from homology"/>
<dbReference type="InterPro" id="IPR036291">
    <property type="entry name" value="NAD(P)-bd_dom_sf"/>
</dbReference>
<dbReference type="HAMAP" id="MF_00966">
    <property type="entry name" value="G6PD"/>
    <property type="match status" value="1"/>
</dbReference>
<feature type="domain" description="Glucose-6-phosphate dehydrogenase NAD-binding" evidence="9">
    <location>
        <begin position="32"/>
        <end position="208"/>
    </location>
</feature>
<dbReference type="SUPFAM" id="SSF55347">
    <property type="entry name" value="Glyceraldehyde-3-phosphate dehydrogenase-like, C-terminal domain"/>
    <property type="match status" value="1"/>
</dbReference>
<sequence length="523" mass="60093">MSSESGIELSKECIDLFLQSMEEDQVHHHVFVVFGASGDLARKKIYPTLWWLYRDNLLPQKIHFVGYARTAMTIQELSAKCSPYMKISDNCKQKSEDFWKLNSYMSGAYDMDEGFQKMNSYIHENFGSYVNKIFYLALPPSVFKPVTEKIALHCSSKKNDSFSRVIIEKPFGHDLQSSNALSEHLCKLYDEKSLYRIDHYLGKEMVQNLIILRFANRLFLPLWCHEHISCVTISFKEPFGTQGRGGYFDSSGIIRDIIQNHLMQILSLIAMEKPLSKDAADIRSEKIKVLRSIKTPELSDVVLGQYIGDKNASADTDAFLGYLEDPTVPNDSSTETYACIRLSINNDRWKGVPFILRAGKVHLCVALNERKAEVRVQFKDVPVDIFDEGGKSMQRNELVIRVQPDEAVYVKFMTKQPGMSFKPEETELDLTYSKRYQGIHLPDAYERLILDVFCGNQTNFVHSDELREAWRIFSPILDKMKKKQIAPLPYMYGSRNGPEEADKLMYNSGFKYTGTYKWKTGSA</sequence>
<evidence type="ECO:0000256" key="2">
    <source>
        <dbReference type="ARBA" id="ARBA00009975"/>
    </source>
</evidence>